<dbReference type="PANTHER" id="PTHR30469:SF15">
    <property type="entry name" value="HLYD FAMILY OF SECRETION PROTEINS"/>
    <property type="match status" value="1"/>
</dbReference>
<dbReference type="InterPro" id="IPR058637">
    <property type="entry name" value="YknX-like_C"/>
</dbReference>
<dbReference type="Pfam" id="PF25917">
    <property type="entry name" value="BSH_RND"/>
    <property type="match status" value="1"/>
</dbReference>
<dbReference type="Gene3D" id="2.40.30.170">
    <property type="match status" value="1"/>
</dbReference>
<dbReference type="EMBL" id="JAWDIO010000002">
    <property type="protein sequence ID" value="MDU0353743.1"/>
    <property type="molecule type" value="Genomic_DNA"/>
</dbReference>
<dbReference type="RefSeq" id="WP_316025393.1">
    <property type="nucleotide sequence ID" value="NZ_JAWDIO010000002.1"/>
</dbReference>
<dbReference type="PANTHER" id="PTHR30469">
    <property type="entry name" value="MULTIDRUG RESISTANCE PROTEIN MDTA"/>
    <property type="match status" value="1"/>
</dbReference>
<dbReference type="InterPro" id="IPR058625">
    <property type="entry name" value="MdtA-like_BSH"/>
</dbReference>
<proteinExistence type="inferred from homology"/>
<evidence type="ECO:0000256" key="2">
    <source>
        <dbReference type="SAM" id="SignalP"/>
    </source>
</evidence>
<feature type="chain" id="PRO_5046118299" evidence="2">
    <location>
        <begin position="24"/>
        <end position="357"/>
    </location>
</feature>
<dbReference type="Proteomes" id="UP001247805">
    <property type="component" value="Unassembled WGS sequence"/>
</dbReference>
<evidence type="ECO:0000259" key="3">
    <source>
        <dbReference type="Pfam" id="PF25917"/>
    </source>
</evidence>
<evidence type="ECO:0000259" key="4">
    <source>
        <dbReference type="Pfam" id="PF25989"/>
    </source>
</evidence>
<evidence type="ECO:0000313" key="6">
    <source>
        <dbReference type="Proteomes" id="UP001247805"/>
    </source>
</evidence>
<dbReference type="NCBIfam" id="TIGR01730">
    <property type="entry name" value="RND_mfp"/>
    <property type="match status" value="1"/>
</dbReference>
<name>A0ABU3SUQ9_9ALTE</name>
<accession>A0ABU3SUQ9</accession>
<comment type="caution">
    <text evidence="5">The sequence shown here is derived from an EMBL/GenBank/DDBJ whole genome shotgun (WGS) entry which is preliminary data.</text>
</comment>
<evidence type="ECO:0000256" key="1">
    <source>
        <dbReference type="ARBA" id="ARBA00009477"/>
    </source>
</evidence>
<evidence type="ECO:0000313" key="5">
    <source>
        <dbReference type="EMBL" id="MDU0353743.1"/>
    </source>
</evidence>
<organism evidence="5 6">
    <name type="scientific">Paraglaciecola aquimarina</name>
    <dbReference type="NCBI Taxonomy" id="1235557"/>
    <lineage>
        <taxon>Bacteria</taxon>
        <taxon>Pseudomonadati</taxon>
        <taxon>Pseudomonadota</taxon>
        <taxon>Gammaproteobacteria</taxon>
        <taxon>Alteromonadales</taxon>
        <taxon>Alteromonadaceae</taxon>
        <taxon>Paraglaciecola</taxon>
    </lineage>
</organism>
<feature type="signal peptide" evidence="2">
    <location>
        <begin position="1"/>
        <end position="23"/>
    </location>
</feature>
<dbReference type="SUPFAM" id="SSF111369">
    <property type="entry name" value="HlyD-like secretion proteins"/>
    <property type="match status" value="1"/>
</dbReference>
<dbReference type="Gene3D" id="1.10.287.470">
    <property type="entry name" value="Helix hairpin bin"/>
    <property type="match status" value="1"/>
</dbReference>
<dbReference type="Pfam" id="PF25989">
    <property type="entry name" value="YknX_C"/>
    <property type="match status" value="1"/>
</dbReference>
<keyword evidence="2" id="KW-0732">Signal</keyword>
<dbReference type="InterPro" id="IPR006143">
    <property type="entry name" value="RND_pump_MFP"/>
</dbReference>
<dbReference type="Gene3D" id="2.40.420.20">
    <property type="match status" value="1"/>
</dbReference>
<gene>
    <name evidence="5" type="ORF">RS130_07245</name>
</gene>
<comment type="similarity">
    <text evidence="1">Belongs to the membrane fusion protein (MFP) (TC 8.A.1) family.</text>
</comment>
<feature type="domain" description="YknX-like C-terminal permuted SH3-like" evidence="4">
    <location>
        <begin position="281"/>
        <end position="348"/>
    </location>
</feature>
<keyword evidence="6" id="KW-1185">Reference proteome</keyword>
<feature type="domain" description="Multidrug resistance protein MdtA-like barrel-sandwich hybrid" evidence="3">
    <location>
        <begin position="66"/>
        <end position="195"/>
    </location>
</feature>
<sequence length="357" mass="38583">MLNLQRLFYLCVVTCLCSSQLNAKSTDVRVVTQALKSTALVTELVLSGTVRPLHSAELSVATEALVSALHVEVGSKVKQGDLLLELDAELAKQLHIGALAQVSAAEVTLKEAQRVLDEGLRLLQQKHVTQSEISLRQSNVTIAKAQLEQTTSAARIAKKQLDYHRLYAPFDGVISARWTDLGQWLSVGDQAFTLVSLDNLRLDVRLPQEQLANIDHLQSVTIQPDSHPKLSIAASIDTLVPVGDASRSFLLRLSSNQKTSALLPGTSANGLFKFAHSKVAVVLPRDALLRNADGNYTVFIVEDGIAKRRKVTLGPAGQDGYLVEEGLQPGEQVVIRGNELLSEGSPVIITNRSGLAP</sequence>
<protein>
    <submittedName>
        <fullName evidence="5">Efflux RND transporter periplasmic adaptor subunit</fullName>
    </submittedName>
</protein>
<dbReference type="Gene3D" id="2.40.50.100">
    <property type="match status" value="1"/>
</dbReference>
<reference evidence="5 6" key="1">
    <citation type="submission" date="2023-10" db="EMBL/GenBank/DDBJ databases">
        <title>Glaciecola aquimarina strain GGW-M5 nov., isolated from a coastal seawater.</title>
        <authorList>
            <person name="Bayburt H."/>
            <person name="Kim J.M."/>
            <person name="Choi B.J."/>
            <person name="Jeon C.O."/>
        </authorList>
    </citation>
    <scope>NUCLEOTIDE SEQUENCE [LARGE SCALE GENOMIC DNA]</scope>
    <source>
        <strain evidence="5 6">KCTC 32108</strain>
    </source>
</reference>